<evidence type="ECO:0000313" key="5">
    <source>
        <dbReference type="Ensembl" id="ENSSAUP00010040190.1"/>
    </source>
</evidence>
<feature type="domain" description="SAND" evidence="3">
    <location>
        <begin position="208"/>
        <end position="276"/>
    </location>
</feature>
<proteinExistence type="predicted"/>
<feature type="compositionally biased region" description="Basic residues" evidence="2">
    <location>
        <begin position="146"/>
        <end position="158"/>
    </location>
</feature>
<sequence length="322" mass="38117">MDPLDFLEPEELLSFLHVQKTELSCMENPHTFITQLRDHDLIPEDRYKDMSRMKSKERLRKALYDLLDWLERERSEHITLFWSSVFRETIMNHYPVLRMLRNSLMDGSFHFTQLPKRVDKEDTSRGKRKELSEDEEEEEEEEKKTNSVKKKRKQRRRRVCDEEKEQAGPSSPVTPGQRTRSRKISFSSPLKKGEKGDIWTWAIYRFQLPVTCGHQNGFLNRRRLAEGEKCIVVDKQWFTPNEFERLAGKESFKNWKSSIRCAGTTLGKLIQEGHLKSVRYKKVQTKTTEINTCVSCFCDSDLNPVLIFIPARPRNRCSHLFL</sequence>
<evidence type="ECO:0000313" key="6">
    <source>
        <dbReference type="Proteomes" id="UP000472265"/>
    </source>
</evidence>
<dbReference type="AlphaFoldDB" id="A0A671WMF7"/>
<feature type="compositionally biased region" description="Acidic residues" evidence="2">
    <location>
        <begin position="132"/>
        <end position="141"/>
    </location>
</feature>
<reference evidence="5" key="2">
    <citation type="submission" date="2025-08" db="UniProtKB">
        <authorList>
            <consortium name="Ensembl"/>
        </authorList>
    </citation>
    <scope>IDENTIFICATION</scope>
</reference>
<gene>
    <name evidence="5" type="primary">LOC115575619</name>
</gene>
<accession>A0A671WMF7</accession>
<dbReference type="GO" id="GO:0003677">
    <property type="term" value="F:DNA binding"/>
    <property type="evidence" value="ECO:0007669"/>
    <property type="project" value="InterPro"/>
</dbReference>
<feature type="region of interest" description="Disordered" evidence="2">
    <location>
        <begin position="118"/>
        <end position="192"/>
    </location>
</feature>
<reference evidence="5" key="1">
    <citation type="submission" date="2021-04" db="EMBL/GenBank/DDBJ databases">
        <authorList>
            <consortium name="Wellcome Sanger Institute Data Sharing"/>
        </authorList>
    </citation>
    <scope>NUCLEOTIDE SEQUENCE [LARGE SCALE GENOMIC DNA]</scope>
</reference>
<dbReference type="Gene3D" id="3.10.390.10">
    <property type="entry name" value="SAND domain-like"/>
    <property type="match status" value="1"/>
</dbReference>
<dbReference type="PRINTS" id="PR01711">
    <property type="entry name" value="AIREGULATOR"/>
</dbReference>
<dbReference type="InterPro" id="IPR010919">
    <property type="entry name" value="SAND-like_dom_sf"/>
</dbReference>
<dbReference type="Pfam" id="PF01342">
    <property type="entry name" value="SAND"/>
    <property type="match status" value="1"/>
</dbReference>
<dbReference type="GeneTree" id="ENSGT00940000166738"/>
<feature type="domain" description="HSR" evidence="4">
    <location>
        <begin position="1"/>
        <end position="109"/>
    </location>
</feature>
<dbReference type="SMART" id="SM00258">
    <property type="entry name" value="SAND"/>
    <property type="match status" value="1"/>
</dbReference>
<organism evidence="5 6">
    <name type="scientific">Sparus aurata</name>
    <name type="common">Gilthead sea bream</name>
    <dbReference type="NCBI Taxonomy" id="8175"/>
    <lineage>
        <taxon>Eukaryota</taxon>
        <taxon>Metazoa</taxon>
        <taxon>Chordata</taxon>
        <taxon>Craniata</taxon>
        <taxon>Vertebrata</taxon>
        <taxon>Euteleostomi</taxon>
        <taxon>Actinopterygii</taxon>
        <taxon>Neopterygii</taxon>
        <taxon>Teleostei</taxon>
        <taxon>Neoteleostei</taxon>
        <taxon>Acanthomorphata</taxon>
        <taxon>Eupercaria</taxon>
        <taxon>Spariformes</taxon>
        <taxon>Sparidae</taxon>
        <taxon>Sparus</taxon>
    </lineage>
</organism>
<reference evidence="5" key="3">
    <citation type="submission" date="2025-09" db="UniProtKB">
        <authorList>
            <consortium name="Ensembl"/>
        </authorList>
    </citation>
    <scope>IDENTIFICATION</scope>
</reference>
<dbReference type="PANTHER" id="PTHR46386">
    <property type="entry name" value="NUCLEAR BODY PROTEIN SP140"/>
    <property type="match status" value="1"/>
</dbReference>
<dbReference type="GO" id="GO:0005737">
    <property type="term" value="C:cytoplasm"/>
    <property type="evidence" value="ECO:0007669"/>
    <property type="project" value="InterPro"/>
</dbReference>
<dbReference type="SUPFAM" id="SSF63763">
    <property type="entry name" value="SAND domain-like"/>
    <property type="match status" value="1"/>
</dbReference>
<keyword evidence="1" id="KW-0597">Phosphoprotein</keyword>
<dbReference type="InterPro" id="IPR008087">
    <property type="entry name" value="AIRE"/>
</dbReference>
<dbReference type="GO" id="GO:0000981">
    <property type="term" value="F:DNA-binding transcription factor activity, RNA polymerase II-specific"/>
    <property type="evidence" value="ECO:0007669"/>
    <property type="project" value="TreeGrafter"/>
</dbReference>
<dbReference type="PROSITE" id="PS50864">
    <property type="entry name" value="SAND"/>
    <property type="match status" value="1"/>
</dbReference>
<name>A0A671WMF7_SPAAU</name>
<feature type="compositionally biased region" description="Basic and acidic residues" evidence="2">
    <location>
        <begin position="118"/>
        <end position="131"/>
    </location>
</feature>
<evidence type="ECO:0000259" key="3">
    <source>
        <dbReference type="PROSITE" id="PS50864"/>
    </source>
</evidence>
<dbReference type="InterPro" id="IPR000770">
    <property type="entry name" value="SAND_dom"/>
</dbReference>
<dbReference type="GO" id="GO:0045182">
    <property type="term" value="F:translation regulator activity"/>
    <property type="evidence" value="ECO:0007669"/>
    <property type="project" value="InterPro"/>
</dbReference>
<dbReference type="GO" id="GO:0006959">
    <property type="term" value="P:humoral immune response"/>
    <property type="evidence" value="ECO:0007669"/>
    <property type="project" value="InterPro"/>
</dbReference>
<dbReference type="InterPro" id="IPR004865">
    <property type="entry name" value="HSR_dom"/>
</dbReference>
<protein>
    <submittedName>
        <fullName evidence="5">SP110 nuclear antigen, tandem duplicate 3</fullName>
    </submittedName>
</protein>
<dbReference type="Ensembl" id="ENSSAUT00010042348.1">
    <property type="protein sequence ID" value="ENSSAUP00010040190.1"/>
    <property type="gene ID" value="ENSSAUG00010016874.1"/>
</dbReference>
<keyword evidence="6" id="KW-1185">Reference proteome</keyword>
<dbReference type="Proteomes" id="UP000472265">
    <property type="component" value="Chromosome 23"/>
</dbReference>
<feature type="compositionally biased region" description="Polar residues" evidence="2">
    <location>
        <begin position="168"/>
        <end position="188"/>
    </location>
</feature>
<evidence type="ECO:0000256" key="1">
    <source>
        <dbReference type="ARBA" id="ARBA00022553"/>
    </source>
</evidence>
<dbReference type="InterPro" id="IPR043563">
    <property type="entry name" value="Sp110/Sp140/Sp140L-like"/>
</dbReference>
<dbReference type="Pfam" id="PF03172">
    <property type="entry name" value="HSR"/>
    <property type="match status" value="1"/>
</dbReference>
<dbReference type="PROSITE" id="PS51414">
    <property type="entry name" value="HSR"/>
    <property type="match status" value="1"/>
</dbReference>
<dbReference type="PANTHER" id="PTHR46386:SF1">
    <property type="entry name" value="NUCLEAR BODY PROTEIN SP140-LIKE PROTEIN"/>
    <property type="match status" value="1"/>
</dbReference>
<evidence type="ECO:0000259" key="4">
    <source>
        <dbReference type="PROSITE" id="PS51414"/>
    </source>
</evidence>
<evidence type="ECO:0000256" key="2">
    <source>
        <dbReference type="SAM" id="MobiDB-lite"/>
    </source>
</evidence>
<dbReference type="GO" id="GO:0005634">
    <property type="term" value="C:nucleus"/>
    <property type="evidence" value="ECO:0007669"/>
    <property type="project" value="InterPro"/>
</dbReference>